<dbReference type="EMBL" id="SLUK01000007">
    <property type="protein sequence ID" value="TCL43037.1"/>
    <property type="molecule type" value="Genomic_DNA"/>
</dbReference>
<dbReference type="InterPro" id="IPR012674">
    <property type="entry name" value="Calycin"/>
</dbReference>
<gene>
    <name evidence="1" type="ORF">EDD78_107140</name>
</gene>
<dbReference type="RefSeq" id="WP_165873174.1">
    <property type="nucleotide sequence ID" value="NZ_JADNAH010000021.1"/>
</dbReference>
<proteinExistence type="predicted"/>
<dbReference type="Gene3D" id="2.40.128.20">
    <property type="match status" value="1"/>
</dbReference>
<organism evidence="1 2">
    <name type="scientific">Harryflintia acetispora</name>
    <dbReference type="NCBI Taxonomy" id="1849041"/>
    <lineage>
        <taxon>Bacteria</taxon>
        <taxon>Bacillati</taxon>
        <taxon>Bacillota</taxon>
        <taxon>Clostridia</taxon>
        <taxon>Eubacteriales</taxon>
        <taxon>Oscillospiraceae</taxon>
        <taxon>Harryflintia</taxon>
    </lineage>
</organism>
<accession>A0A9X8Y7Y4</accession>
<dbReference type="Pfam" id="PF09148">
    <property type="entry name" value="DUF1934"/>
    <property type="match status" value="1"/>
</dbReference>
<dbReference type="InterPro" id="IPR015231">
    <property type="entry name" value="DUF1934"/>
</dbReference>
<protein>
    <submittedName>
        <fullName evidence="1">Uncharacterized beta-barrel protein YwiB (DUF1934 family)</fullName>
    </submittedName>
</protein>
<dbReference type="AlphaFoldDB" id="A0A9X8Y7Y4"/>
<comment type="caution">
    <text evidence="1">The sequence shown here is derived from an EMBL/GenBank/DDBJ whole genome shotgun (WGS) entry which is preliminary data.</text>
</comment>
<sequence>MKKDVLISIKGVQRVEGQEEVIELMTVGNLYKKKDSYYLSYEETEATGFGGSKTTLRLEQDGRVTMLRSGAYRSHLIVEKGRRHQCVYDTGYGEMMIGVLGNQISSTLTDKGGNIQFKYSLDINTSLASENEVYIDVKECK</sequence>
<keyword evidence="2" id="KW-1185">Reference proteome</keyword>
<dbReference type="Proteomes" id="UP000294682">
    <property type="component" value="Unassembled WGS sequence"/>
</dbReference>
<reference evidence="1 2" key="1">
    <citation type="submission" date="2019-03" db="EMBL/GenBank/DDBJ databases">
        <title>Genomic Encyclopedia of Type Strains, Phase IV (KMG-IV): sequencing the most valuable type-strain genomes for metagenomic binning, comparative biology and taxonomic classification.</title>
        <authorList>
            <person name="Goeker M."/>
        </authorList>
    </citation>
    <scope>NUCLEOTIDE SEQUENCE [LARGE SCALE GENOMIC DNA]</scope>
    <source>
        <strain evidence="1 2">DSM 100433</strain>
    </source>
</reference>
<evidence type="ECO:0000313" key="1">
    <source>
        <dbReference type="EMBL" id="TCL43037.1"/>
    </source>
</evidence>
<dbReference type="SUPFAM" id="SSF50814">
    <property type="entry name" value="Lipocalins"/>
    <property type="match status" value="1"/>
</dbReference>
<evidence type="ECO:0000313" key="2">
    <source>
        <dbReference type="Proteomes" id="UP000294682"/>
    </source>
</evidence>
<name>A0A9X8Y7Y4_9FIRM</name>